<comment type="caution">
    <text evidence="1">The sequence shown here is derived from an EMBL/GenBank/DDBJ whole genome shotgun (WGS) entry which is preliminary data.</text>
</comment>
<organism evidence="1 2">
    <name type="scientific">Candidatus Phytoplasma pruni</name>
    <dbReference type="NCBI Taxonomy" id="479893"/>
    <lineage>
        <taxon>Bacteria</taxon>
        <taxon>Bacillati</taxon>
        <taxon>Mycoplasmatota</taxon>
        <taxon>Mollicutes</taxon>
        <taxon>Acholeplasmatales</taxon>
        <taxon>Acholeplasmataceae</taxon>
        <taxon>Candidatus Phytoplasma</taxon>
        <taxon>16SrIII (X-disease group)</taxon>
    </lineage>
</organism>
<sequence>MKPLILQDGLTPLIITRTAPKAVFLIFNNHHTPRSGKKKTIYEKQSLKKETNAMSDKQKQRLGQFYTRQNTWLTTPVLDFIQKNLPPNTIVLDPFAGEGHLLKTIQTHFPHQPLNFAGLDINPELKQWPTNDSLSHLPLNQKDKYFFITNPPYLSKVSCKRKKYMTIYQKYFAKKPWQDLYLIALHKMIATNQPGVAIVPETFINNTTFNKDQINRIIIIEDNPFNDTEIPICVVCFNGSPTEKQIIYKNNQKVGPLSVLEKLKPTLSQPLLKDLQFNNFRGPIALKAIDYKNPSARILFLPTTQLNYDLSQIKHSSRAITVLHSAVFALLNPTQLKQLIQDANDILNEFRQKTQDVLLSPFKGNNNHNQRRRRLDFTLARNIIEKAYLLQSERKEKI</sequence>
<dbReference type="InterPro" id="IPR029063">
    <property type="entry name" value="SAM-dependent_MTases_sf"/>
</dbReference>
<dbReference type="SUPFAM" id="SSF53335">
    <property type="entry name" value="S-adenosyl-L-methionine-dependent methyltransferases"/>
    <property type="match status" value="1"/>
</dbReference>
<name>A0A851HCD7_9MOLU</name>
<gene>
    <name evidence="1" type="ORF">HR065_01260</name>
</gene>
<reference evidence="1 2" key="1">
    <citation type="submission" date="2020-06" db="EMBL/GenBank/DDBJ databases">
        <title>Draft genome sequence of Candidatus Phytoplasma pruni (X-disease group, subgroup 16SrIII-B) strain ChTDIII from Argentina.</title>
        <authorList>
            <person name="Fernandez F.D."/>
            <person name="Zuebert C."/>
            <person name="Huettel B."/>
            <person name="Kube M."/>
            <person name="Conci L.R."/>
        </authorList>
    </citation>
    <scope>NUCLEOTIDE SEQUENCE [LARGE SCALE GENOMIC DNA]</scope>
    <source>
        <strain evidence="1 2">ChTDIII</strain>
    </source>
</reference>
<dbReference type="Gene3D" id="3.40.50.150">
    <property type="entry name" value="Vaccinia Virus protein VP39"/>
    <property type="match status" value="1"/>
</dbReference>
<evidence type="ECO:0000313" key="2">
    <source>
        <dbReference type="Proteomes" id="UP000568109"/>
    </source>
</evidence>
<dbReference type="Proteomes" id="UP000568109">
    <property type="component" value="Unassembled WGS sequence"/>
</dbReference>
<protein>
    <submittedName>
        <fullName evidence="1">Uncharacterized protein</fullName>
    </submittedName>
</protein>
<dbReference type="AlphaFoldDB" id="A0A851HCD7"/>
<dbReference type="EMBL" id="JABUOH010000033">
    <property type="protein sequence ID" value="NWN45711.1"/>
    <property type="molecule type" value="Genomic_DNA"/>
</dbReference>
<proteinExistence type="predicted"/>
<dbReference type="RefSeq" id="WP_178734111.1">
    <property type="nucleotide sequence ID" value="NZ_JABUOH010000033.1"/>
</dbReference>
<evidence type="ECO:0000313" key="1">
    <source>
        <dbReference type="EMBL" id="NWN45711.1"/>
    </source>
</evidence>
<accession>A0A851HCD7</accession>
<keyword evidence="2" id="KW-1185">Reference proteome</keyword>